<dbReference type="InterPro" id="IPR019533">
    <property type="entry name" value="Peptidase_S26"/>
</dbReference>
<keyword evidence="6 15" id="KW-0645">Protease</keyword>
<evidence type="ECO:0000256" key="13">
    <source>
        <dbReference type="ARBA" id="ARBA00045533"/>
    </source>
</evidence>
<keyword evidence="7 15" id="KW-0812">Transmembrane</keyword>
<sequence>MKLRRNYSEALPIIKILGTAFIAWKIACVITGTAYPLMVVSSGSMEPAFYRGDLIFLWNRQQRIHTGDIPVVWFDGCPLPMVHRAIQVSQQEVGGVSLSKQLILTKGDNNAVDDTTLYPEGQEFVYRENVVGLVRGYVPYVGWISLWLKESPLFLYIITTVLVVLGVVS</sequence>
<proteinExistence type="inferred from homology"/>
<reference evidence="16 17" key="1">
    <citation type="submission" date="2015-02" db="EMBL/GenBank/DDBJ databases">
        <title>Draft genome sequence of Aspergillus parasiticus SU-1.</title>
        <authorList>
            <person name="Yu J."/>
            <person name="Fedorova N."/>
            <person name="Yin Y."/>
            <person name="Losada L."/>
            <person name="Zafar N."/>
            <person name="Taujale R."/>
            <person name="Ehrlich K.C."/>
            <person name="Bhatnagar D."/>
            <person name="Cleveland T.E."/>
            <person name="Bennett J.W."/>
            <person name="Nierman W.C."/>
        </authorList>
    </citation>
    <scope>NUCLEOTIDE SEQUENCE [LARGE SCALE GENOMIC DNA]</scope>
    <source>
        <strain evidence="17">ATCC 56775 / NRRL 5862 / SRRC 143 / SU-1</strain>
    </source>
</reference>
<evidence type="ECO:0000256" key="15">
    <source>
        <dbReference type="RuleBase" id="RU362047"/>
    </source>
</evidence>
<evidence type="ECO:0000256" key="4">
    <source>
        <dbReference type="ARBA" id="ARBA00013208"/>
    </source>
</evidence>
<dbReference type="CDD" id="cd06530">
    <property type="entry name" value="S26_SPase_I"/>
    <property type="match status" value="1"/>
</dbReference>
<evidence type="ECO:0000313" key="17">
    <source>
        <dbReference type="Proteomes" id="UP000033540"/>
    </source>
</evidence>
<evidence type="ECO:0000256" key="6">
    <source>
        <dbReference type="ARBA" id="ARBA00022670"/>
    </source>
</evidence>
<dbReference type="EC" id="3.4.21.89" evidence="4 15"/>
<evidence type="ECO:0000256" key="3">
    <source>
        <dbReference type="ARBA" id="ARBA00011035"/>
    </source>
</evidence>
<comment type="caution">
    <text evidence="16">The sequence shown here is derived from an EMBL/GenBank/DDBJ whole genome shotgun (WGS) entry which is preliminary data.</text>
</comment>
<protein>
    <recommendedName>
        <fullName evidence="5 15">Signal peptidase complex catalytic subunit SEC11</fullName>
        <ecNumber evidence="4 15">3.4.21.89</ecNumber>
    </recommendedName>
</protein>
<dbReference type="InterPro" id="IPR036286">
    <property type="entry name" value="LexA/Signal_pep-like_sf"/>
</dbReference>
<dbReference type="GO" id="GO:0006465">
    <property type="term" value="P:signal peptide processing"/>
    <property type="evidence" value="ECO:0007669"/>
    <property type="project" value="UniProtKB-UniRule"/>
</dbReference>
<dbReference type="InterPro" id="IPR001733">
    <property type="entry name" value="Peptidase_S26B"/>
</dbReference>
<feature type="transmembrane region" description="Helical" evidence="15">
    <location>
        <begin position="12"/>
        <end position="35"/>
    </location>
</feature>
<keyword evidence="11 15" id="KW-1133">Transmembrane helix</keyword>
<comment type="catalytic activity">
    <reaction evidence="1 15">
        <text>Cleavage of hydrophobic, N-terminal signal or leader sequences from secreted and periplasmic proteins.</text>
        <dbReference type="EC" id="3.4.21.89"/>
    </reaction>
</comment>
<keyword evidence="8 15" id="KW-0378">Hydrolase</keyword>
<evidence type="ECO:0000256" key="12">
    <source>
        <dbReference type="ARBA" id="ARBA00023136"/>
    </source>
</evidence>
<keyword evidence="9 15" id="KW-0256">Endoplasmic reticulum</keyword>
<evidence type="ECO:0000256" key="7">
    <source>
        <dbReference type="ARBA" id="ARBA00022692"/>
    </source>
</evidence>
<dbReference type="EMBL" id="JZEE01000568">
    <property type="protein sequence ID" value="KJK63434.1"/>
    <property type="molecule type" value="Genomic_DNA"/>
</dbReference>
<organism evidence="16 17">
    <name type="scientific">Aspergillus parasiticus (strain ATCC 56775 / NRRL 5862 / SRRC 143 / SU-1)</name>
    <dbReference type="NCBI Taxonomy" id="1403190"/>
    <lineage>
        <taxon>Eukaryota</taxon>
        <taxon>Fungi</taxon>
        <taxon>Dikarya</taxon>
        <taxon>Ascomycota</taxon>
        <taxon>Pezizomycotina</taxon>
        <taxon>Eurotiomycetes</taxon>
        <taxon>Eurotiomycetidae</taxon>
        <taxon>Eurotiales</taxon>
        <taxon>Aspergillaceae</taxon>
        <taxon>Aspergillus</taxon>
        <taxon>Aspergillus subgen. Circumdati</taxon>
    </lineage>
</organism>
<dbReference type="InterPro" id="IPR019756">
    <property type="entry name" value="Pept_S26A_signal_pept_1_Ser-AS"/>
</dbReference>
<comment type="subcellular location">
    <subcellularLocation>
        <location evidence="2">Endoplasmic reticulum membrane</location>
        <topology evidence="2">Single-pass type II membrane protein</topology>
    </subcellularLocation>
</comment>
<accession>A0A0F0I6S8</accession>
<dbReference type="STRING" id="1403190.A0A0F0I6S8"/>
<dbReference type="GO" id="GO:0004252">
    <property type="term" value="F:serine-type endopeptidase activity"/>
    <property type="evidence" value="ECO:0007669"/>
    <property type="project" value="InterPro"/>
</dbReference>
<feature type="transmembrane region" description="Helical" evidence="15">
    <location>
        <begin position="153"/>
        <end position="168"/>
    </location>
</feature>
<dbReference type="GO" id="GO:0009003">
    <property type="term" value="F:signal peptidase activity"/>
    <property type="evidence" value="ECO:0007669"/>
    <property type="project" value="UniProtKB-EC"/>
</dbReference>
<evidence type="ECO:0000256" key="1">
    <source>
        <dbReference type="ARBA" id="ARBA00000677"/>
    </source>
</evidence>
<name>A0A0F0I6S8_ASPPU</name>
<comment type="function">
    <text evidence="13">Catalytic component of the signal peptidase complex (SPC) which catalyzes the cleavage of N-terminal signal sequences from nascent proteins as they are translocated into the lumen of the endoplasmic reticulum. Specifically cleaves N-terminal signal peptides that contain a hydrophobic alpha-helix (h-region) shorter than 18-20 amino acids.</text>
</comment>
<evidence type="ECO:0000256" key="8">
    <source>
        <dbReference type="ARBA" id="ARBA00022801"/>
    </source>
</evidence>
<evidence type="ECO:0000256" key="11">
    <source>
        <dbReference type="ARBA" id="ARBA00022989"/>
    </source>
</evidence>
<evidence type="ECO:0000256" key="2">
    <source>
        <dbReference type="ARBA" id="ARBA00004648"/>
    </source>
</evidence>
<evidence type="ECO:0000256" key="5">
    <source>
        <dbReference type="ARBA" id="ARBA00019685"/>
    </source>
</evidence>
<keyword evidence="12 15" id="KW-0472">Membrane</keyword>
<evidence type="ECO:0000256" key="14">
    <source>
        <dbReference type="ARBA" id="ARBA00047037"/>
    </source>
</evidence>
<dbReference type="AlphaFoldDB" id="A0A0F0I6S8"/>
<gene>
    <name evidence="16" type="ORF">P875_00033687</name>
</gene>
<dbReference type="GO" id="GO:0005787">
    <property type="term" value="C:signal peptidase complex"/>
    <property type="evidence" value="ECO:0007669"/>
    <property type="project" value="TreeGrafter"/>
</dbReference>
<comment type="similarity">
    <text evidence="3 15">Belongs to the peptidase S26B family.</text>
</comment>
<dbReference type="PRINTS" id="PR00728">
    <property type="entry name" value="SIGNALPTASE"/>
</dbReference>
<dbReference type="SUPFAM" id="SSF51306">
    <property type="entry name" value="LexA/Signal peptidase"/>
    <property type="match status" value="1"/>
</dbReference>
<evidence type="ECO:0000256" key="10">
    <source>
        <dbReference type="ARBA" id="ARBA00022968"/>
    </source>
</evidence>
<comment type="subunit">
    <text evidence="14">Component of the signal peptidase complex (SPC) composed of a catalytic subunit SEC11 and three accessory subunits SPC1, SPC2 and SPC3. The complex induces a local thinning of the ER membrane which is used to measure the length of the signal peptide (SP) h-region of protein substrates. This ensures the selectivity of the complex towards h-regions shorter than 18-20 amino acids. SPC associates with the translocon complex.</text>
</comment>
<dbReference type="PANTHER" id="PTHR10806">
    <property type="entry name" value="SIGNAL PEPTIDASE COMPLEX CATALYTIC SUBUNIT SEC11"/>
    <property type="match status" value="1"/>
</dbReference>
<dbReference type="OrthoDB" id="10257561at2759"/>
<keyword evidence="10 15" id="KW-0735">Signal-anchor</keyword>
<dbReference type="PANTHER" id="PTHR10806:SF6">
    <property type="entry name" value="SIGNAL PEPTIDASE COMPLEX CATALYTIC SUBUNIT SEC11"/>
    <property type="match status" value="1"/>
</dbReference>
<evidence type="ECO:0000256" key="9">
    <source>
        <dbReference type="ARBA" id="ARBA00022824"/>
    </source>
</evidence>
<evidence type="ECO:0000313" key="16">
    <source>
        <dbReference type="EMBL" id="KJK63434.1"/>
    </source>
</evidence>
<dbReference type="PROSITE" id="PS00501">
    <property type="entry name" value="SPASE_I_1"/>
    <property type="match status" value="1"/>
</dbReference>
<dbReference type="NCBIfam" id="TIGR02228">
    <property type="entry name" value="sigpep_I_arch"/>
    <property type="match status" value="1"/>
</dbReference>
<dbReference type="Proteomes" id="UP000033540">
    <property type="component" value="Unassembled WGS sequence"/>
</dbReference>